<feature type="site" description="Important for catalytic activity, responsible for pKa modulation of the active site Glu and correct orientation of both the proton donor and substrate" evidence="5">
    <location>
        <position position="127"/>
    </location>
</feature>
<dbReference type="SUPFAM" id="SSF49899">
    <property type="entry name" value="Concanavalin A-like lectins/glucanases"/>
    <property type="match status" value="1"/>
</dbReference>
<dbReference type="GO" id="GO:0004553">
    <property type="term" value="F:hydrolase activity, hydrolyzing O-glycosyl compounds"/>
    <property type="evidence" value="ECO:0007669"/>
    <property type="project" value="InterPro"/>
</dbReference>
<evidence type="ECO:0000256" key="5">
    <source>
        <dbReference type="PIRSR" id="PIRSR606710-2"/>
    </source>
</evidence>
<keyword evidence="2 6" id="KW-0378">Hydrolase</keyword>
<evidence type="ECO:0000256" key="2">
    <source>
        <dbReference type="ARBA" id="ARBA00022801"/>
    </source>
</evidence>
<dbReference type="Proteomes" id="UP000619479">
    <property type="component" value="Unassembled WGS sequence"/>
</dbReference>
<evidence type="ECO:0000313" key="9">
    <source>
        <dbReference type="Proteomes" id="UP000619479"/>
    </source>
</evidence>
<evidence type="ECO:0000259" key="7">
    <source>
        <dbReference type="Pfam" id="PF17851"/>
    </source>
</evidence>
<feature type="domain" description="Beta-xylosidase C-terminal Concanavalin A-like" evidence="7">
    <location>
        <begin position="338"/>
        <end position="463"/>
    </location>
</feature>
<comment type="caution">
    <text evidence="8">The sequence shown here is derived from an EMBL/GenBank/DDBJ whole genome shotgun (WGS) entry which is preliminary data.</text>
</comment>
<feature type="active site" description="Proton donor" evidence="4">
    <location>
        <position position="182"/>
    </location>
</feature>
<gene>
    <name evidence="8" type="ORF">Acy02nite_71730</name>
</gene>
<feature type="active site" description="Proton acceptor" evidence="4">
    <location>
        <position position="19"/>
    </location>
</feature>
<dbReference type="InterPro" id="IPR006710">
    <property type="entry name" value="Glyco_hydro_43"/>
</dbReference>
<evidence type="ECO:0000256" key="6">
    <source>
        <dbReference type="RuleBase" id="RU361187"/>
    </source>
</evidence>
<dbReference type="InterPro" id="IPR041542">
    <property type="entry name" value="GH43_C2"/>
</dbReference>
<dbReference type="InterPro" id="IPR051795">
    <property type="entry name" value="Glycosyl_Hydrlase_43"/>
</dbReference>
<dbReference type="Pfam" id="PF04616">
    <property type="entry name" value="Glyco_hydro_43"/>
    <property type="match status" value="1"/>
</dbReference>
<dbReference type="PANTHER" id="PTHR42812:SF12">
    <property type="entry name" value="BETA-XYLOSIDASE-RELATED"/>
    <property type="match status" value="1"/>
</dbReference>
<dbReference type="GO" id="GO:0005975">
    <property type="term" value="P:carbohydrate metabolic process"/>
    <property type="evidence" value="ECO:0007669"/>
    <property type="project" value="InterPro"/>
</dbReference>
<keyword evidence="3 6" id="KW-0326">Glycosidase</keyword>
<evidence type="ECO:0000256" key="1">
    <source>
        <dbReference type="ARBA" id="ARBA00009865"/>
    </source>
</evidence>
<evidence type="ECO:0000313" key="8">
    <source>
        <dbReference type="EMBL" id="GID69292.1"/>
    </source>
</evidence>
<dbReference type="InterPro" id="IPR013320">
    <property type="entry name" value="ConA-like_dom_sf"/>
</dbReference>
<dbReference type="AlphaFoldDB" id="A0A919M7Z4"/>
<evidence type="ECO:0000256" key="4">
    <source>
        <dbReference type="PIRSR" id="PIRSR606710-1"/>
    </source>
</evidence>
<dbReference type="CDD" id="cd18617">
    <property type="entry name" value="GH43_XynB-like"/>
    <property type="match status" value="1"/>
</dbReference>
<proteinExistence type="inferred from homology"/>
<dbReference type="PANTHER" id="PTHR42812">
    <property type="entry name" value="BETA-XYLOSIDASE"/>
    <property type="match status" value="1"/>
</dbReference>
<evidence type="ECO:0000256" key="3">
    <source>
        <dbReference type="ARBA" id="ARBA00023295"/>
    </source>
</evidence>
<organism evidence="8 9">
    <name type="scientific">Actinoplanes cyaneus</name>
    <dbReference type="NCBI Taxonomy" id="52696"/>
    <lineage>
        <taxon>Bacteria</taxon>
        <taxon>Bacillati</taxon>
        <taxon>Actinomycetota</taxon>
        <taxon>Actinomycetes</taxon>
        <taxon>Micromonosporales</taxon>
        <taxon>Micromonosporaceae</taxon>
        <taxon>Actinoplanes</taxon>
    </lineage>
</organism>
<dbReference type="InterPro" id="IPR023296">
    <property type="entry name" value="Glyco_hydro_beta-prop_sf"/>
</dbReference>
<keyword evidence="9" id="KW-1185">Reference proteome</keyword>
<dbReference type="EMBL" id="BOMH01000059">
    <property type="protein sequence ID" value="GID69292.1"/>
    <property type="molecule type" value="Genomic_DNA"/>
</dbReference>
<comment type="similarity">
    <text evidence="1 6">Belongs to the glycosyl hydrolase 43 family.</text>
</comment>
<dbReference type="Gene3D" id="2.115.10.20">
    <property type="entry name" value="Glycosyl hydrolase domain, family 43"/>
    <property type="match status" value="1"/>
</dbReference>
<dbReference type="Pfam" id="PF17851">
    <property type="entry name" value="GH43_C2"/>
    <property type="match status" value="1"/>
</dbReference>
<protein>
    <submittedName>
        <fullName evidence="8">Glycoside hydrolase 43 family protein</fullName>
    </submittedName>
</protein>
<dbReference type="Gene3D" id="2.60.120.200">
    <property type="match status" value="1"/>
</dbReference>
<dbReference type="RefSeq" id="WP_203751442.1">
    <property type="nucleotide sequence ID" value="NZ_BAAAUC010000010.1"/>
</dbReference>
<sequence length="484" mass="51838">MNSEFVPATRPILPGFHPDPSVCRVGDTYWMVCSSFEYAPGVPLFRSDDLITWEQAGNVLARPSQLDVKGSAPSGGIYAPTLRHHDGRFWMITTNWSDRQGQILTWTDDPAGEWADPVRLPEVKGIDPDLAWDADGTCYLTFSGWVEGGTSRIVQQVIDPSTGAILSGQTELWSGTGGKWPEAPHLYRIGDFWYLLIAEGGTERGHAVTIARGPSPSGPFTPCPDNPLLTARGTDRAAQSTGHADLVRRPDGSWAIVYHGTRPRGATPEWHVLGRETFASNVAWAGGWPELTTPIEPTGAAAVTIDELGDTLPPSWAGASRFAGEVLRRTAQGWCLAGPAFTGRRHQHHDVRVTATIDARHGTGGLEIRIDPRHRLTIEVNGSGVRAVAQIGDLVSTLGRADVADPGSVHVELRATTESTFTGPDQLVAVVVGGVELGRMDGRYLSTEVAGGFTGRMIGVRADSGELGVTAFTYHGSTSSDGPL</sequence>
<reference evidence="8" key="1">
    <citation type="submission" date="2021-01" db="EMBL/GenBank/DDBJ databases">
        <title>Whole genome shotgun sequence of Actinoplanes cyaneus NBRC 14990.</title>
        <authorList>
            <person name="Komaki H."/>
            <person name="Tamura T."/>
        </authorList>
    </citation>
    <scope>NUCLEOTIDE SEQUENCE</scope>
    <source>
        <strain evidence="8">NBRC 14990</strain>
    </source>
</reference>
<name>A0A919M7Z4_9ACTN</name>
<accession>A0A919M7Z4</accession>
<dbReference type="SUPFAM" id="SSF75005">
    <property type="entry name" value="Arabinanase/levansucrase/invertase"/>
    <property type="match status" value="1"/>
</dbReference>